<comment type="subcellular location">
    <subcellularLocation>
        <location evidence="1">Cell outer membrane</location>
    </subcellularLocation>
</comment>
<dbReference type="SUPFAM" id="SSF56954">
    <property type="entry name" value="Outer membrane efflux proteins (OEP)"/>
    <property type="match status" value="1"/>
</dbReference>
<name>A0A0X8XZJ6_9FLAO</name>
<proteinExistence type="inferred from homology"/>
<evidence type="ECO:0000256" key="1">
    <source>
        <dbReference type="ARBA" id="ARBA00004442"/>
    </source>
</evidence>
<evidence type="ECO:0000256" key="3">
    <source>
        <dbReference type="ARBA" id="ARBA00022448"/>
    </source>
</evidence>
<gene>
    <name evidence="9" type="ORF">Ga0061079_10399</name>
</gene>
<keyword evidence="3" id="KW-0813">Transport</keyword>
<keyword evidence="10" id="KW-1185">Reference proteome</keyword>
<evidence type="ECO:0000313" key="10">
    <source>
        <dbReference type="Proteomes" id="UP000182761"/>
    </source>
</evidence>
<feature type="region of interest" description="Disordered" evidence="8">
    <location>
        <begin position="532"/>
        <end position="575"/>
    </location>
</feature>
<dbReference type="RefSeq" id="WP_055425015.1">
    <property type="nucleotide sequence ID" value="NZ_FCOR01000003.1"/>
</dbReference>
<dbReference type="PANTHER" id="PTHR30026">
    <property type="entry name" value="OUTER MEMBRANE PROTEIN TOLC"/>
    <property type="match status" value="1"/>
</dbReference>
<evidence type="ECO:0000256" key="7">
    <source>
        <dbReference type="ARBA" id="ARBA00023237"/>
    </source>
</evidence>
<keyword evidence="5" id="KW-0812">Transmembrane</keyword>
<dbReference type="GO" id="GO:0015562">
    <property type="term" value="F:efflux transmembrane transporter activity"/>
    <property type="evidence" value="ECO:0007669"/>
    <property type="project" value="InterPro"/>
</dbReference>
<dbReference type="OrthoDB" id="9811587at2"/>
<protein>
    <submittedName>
        <fullName evidence="9">Outer membrane protein</fullName>
    </submittedName>
</protein>
<dbReference type="Pfam" id="PF02321">
    <property type="entry name" value="OEP"/>
    <property type="match status" value="1"/>
</dbReference>
<dbReference type="GO" id="GO:0009279">
    <property type="term" value="C:cell outer membrane"/>
    <property type="evidence" value="ECO:0007669"/>
    <property type="project" value="UniProtKB-SubCell"/>
</dbReference>
<evidence type="ECO:0000256" key="8">
    <source>
        <dbReference type="SAM" id="MobiDB-lite"/>
    </source>
</evidence>
<comment type="similarity">
    <text evidence="2">Belongs to the outer membrane factor (OMF) (TC 1.B.17) family.</text>
</comment>
<dbReference type="PANTHER" id="PTHR30026:SF20">
    <property type="entry name" value="OUTER MEMBRANE PROTEIN TOLC"/>
    <property type="match status" value="1"/>
</dbReference>
<dbReference type="STRING" id="1586267.GCA_001418685_00622"/>
<evidence type="ECO:0000256" key="2">
    <source>
        <dbReference type="ARBA" id="ARBA00007613"/>
    </source>
</evidence>
<evidence type="ECO:0000256" key="5">
    <source>
        <dbReference type="ARBA" id="ARBA00022692"/>
    </source>
</evidence>
<reference evidence="9 10" key="1">
    <citation type="submission" date="2016-01" db="EMBL/GenBank/DDBJ databases">
        <authorList>
            <person name="McClelland M."/>
            <person name="Jain A."/>
            <person name="Saraogi P."/>
            <person name="Mendelson R."/>
            <person name="Westerman R."/>
            <person name="SanMiguel P."/>
            <person name="Csonka L."/>
        </authorList>
    </citation>
    <scope>NUCLEOTIDE SEQUENCE [LARGE SCALE GENOMIC DNA]</scope>
    <source>
        <strain evidence="9 10">R-53146</strain>
    </source>
</reference>
<dbReference type="AlphaFoldDB" id="A0A0X8XZJ6"/>
<dbReference type="Gene3D" id="1.20.1600.10">
    <property type="entry name" value="Outer membrane efflux proteins (OEP)"/>
    <property type="match status" value="1"/>
</dbReference>
<evidence type="ECO:0000313" key="9">
    <source>
        <dbReference type="EMBL" id="CVK15789.1"/>
    </source>
</evidence>
<sequence>MKLNNSIIAFFIVGFISAQKVWSFNDCLSYARENNLQVLASKLNEQVQESNLKIAKKEKLPDLKGTITNGITFGPLATQKVTQNGITDFTIDSYYKYTEGYQNNLALESSMILYNNRRLRLNEEKNSFLVQQNQYTTEKIKNDISLQLVGNYLTVLLNKELLGVQYNSMDIQAKEKDRNEKLYTAGSIPLSTLYESKSNLANAKQTYENAKIEVDRSLMVLAMLLQKDYRDFQIEDVKVSDDIGMPLINLDDIINYAFNNQPSIKSAELGVESAKKDIDIAKTAFYPSITGGYKVSTFYQDYFDRSNKSIDDQWYDNHSQMLSVGVNIPIFSKGTNKIKVQQSRINQLLQENQLDQEKLNLKQNIQTSYFDVNTAYQTFTSAKELVSSTELSYEFAQKSFTAGKINIYDLNTARNNYFNALSQMLQAKYSFLFRLKILDFYIGKPLEISSDESVNYNNLTPSKETIQAINDLTSTDVEIKKPEILKPNNNIPEIKGTNLSTPNTSANIKSGKAIDAKSKDEFKTSIGTVKTSTDISNNASQPIKNAPANSKDMTVKSTNKNSSAKPLSKTEADAKREALIKERRLKYSQGARPQFQNDAQREALIKERRAKLSKGIYD</sequence>
<dbReference type="InterPro" id="IPR003423">
    <property type="entry name" value="OMP_efflux"/>
</dbReference>
<organism evidence="9 10">
    <name type="scientific">Apibacter mensalis</name>
    <dbReference type="NCBI Taxonomy" id="1586267"/>
    <lineage>
        <taxon>Bacteria</taxon>
        <taxon>Pseudomonadati</taxon>
        <taxon>Bacteroidota</taxon>
        <taxon>Flavobacteriia</taxon>
        <taxon>Flavobacteriales</taxon>
        <taxon>Weeksellaceae</taxon>
        <taxon>Apibacter</taxon>
    </lineage>
</organism>
<feature type="compositionally biased region" description="Polar residues" evidence="8">
    <location>
        <begin position="532"/>
        <end position="565"/>
    </location>
</feature>
<keyword evidence="6" id="KW-0472">Membrane</keyword>
<dbReference type="InterPro" id="IPR051906">
    <property type="entry name" value="TolC-like"/>
</dbReference>
<keyword evidence="7" id="KW-0998">Cell outer membrane</keyword>
<dbReference type="GO" id="GO:0015288">
    <property type="term" value="F:porin activity"/>
    <property type="evidence" value="ECO:0007669"/>
    <property type="project" value="TreeGrafter"/>
</dbReference>
<evidence type="ECO:0000256" key="4">
    <source>
        <dbReference type="ARBA" id="ARBA00022452"/>
    </source>
</evidence>
<evidence type="ECO:0000256" key="6">
    <source>
        <dbReference type="ARBA" id="ARBA00023136"/>
    </source>
</evidence>
<dbReference type="GO" id="GO:1990281">
    <property type="term" value="C:efflux pump complex"/>
    <property type="evidence" value="ECO:0007669"/>
    <property type="project" value="TreeGrafter"/>
</dbReference>
<dbReference type="EMBL" id="FCOR01000003">
    <property type="protein sequence ID" value="CVK15789.1"/>
    <property type="molecule type" value="Genomic_DNA"/>
</dbReference>
<dbReference type="Proteomes" id="UP000182761">
    <property type="component" value="Unassembled WGS sequence"/>
</dbReference>
<accession>A0A0X8XZJ6</accession>
<keyword evidence="4" id="KW-1134">Transmembrane beta strand</keyword>